<dbReference type="NCBIfam" id="TIGR01021">
    <property type="entry name" value="rpsE_bact"/>
    <property type="match status" value="1"/>
</dbReference>
<dbReference type="SUPFAM" id="SSF54768">
    <property type="entry name" value="dsRNA-binding domain-like"/>
    <property type="match status" value="1"/>
</dbReference>
<dbReference type="GO" id="GO:0019843">
    <property type="term" value="F:rRNA binding"/>
    <property type="evidence" value="ECO:0007669"/>
    <property type="project" value="UniProtKB-KW"/>
</dbReference>
<dbReference type="Gene3D" id="3.30.160.20">
    <property type="match status" value="1"/>
</dbReference>
<dbReference type="STRING" id="1817824.A2751_03995"/>
<dbReference type="Gene3D" id="3.30.230.10">
    <property type="match status" value="1"/>
</dbReference>
<keyword evidence="2" id="KW-0699">rRNA-binding</keyword>
<sequence>MRPRDQKRDGREFVKREFETKVVEIKRVTRVVAGGKRMRFRALVVIGDRNGRVGIGLKKGTDVAEAVAKATSQAKKTMVRVLIKEGTIPHAVKLKYKAAVVFLKPARTGSGITAGGPVRAVVNLAGIKNISSKMLGASNKVSNVRATFEALKTFKNKESEITNQGQSLNS</sequence>
<dbReference type="PANTHER" id="PTHR48277">
    <property type="entry name" value="MITOCHONDRIAL RIBOSOMAL PROTEIN S5"/>
    <property type="match status" value="1"/>
</dbReference>
<evidence type="ECO:0000256" key="9">
    <source>
        <dbReference type="RuleBase" id="RU003823"/>
    </source>
</evidence>
<keyword evidence="5 8" id="KW-0687">Ribonucleoprotein</keyword>
<reference evidence="11 12" key="1">
    <citation type="journal article" date="2016" name="Nat. Commun.">
        <title>Thousands of microbial genomes shed light on interconnected biogeochemical processes in an aquifer system.</title>
        <authorList>
            <person name="Anantharaman K."/>
            <person name="Brown C.T."/>
            <person name="Hug L.A."/>
            <person name="Sharon I."/>
            <person name="Castelle C.J."/>
            <person name="Probst A.J."/>
            <person name="Thomas B.C."/>
            <person name="Singh A."/>
            <person name="Wilkins M.J."/>
            <person name="Karaoz U."/>
            <person name="Brodie E.L."/>
            <person name="Williams K.H."/>
            <person name="Hubbard S.S."/>
            <person name="Banfield J.F."/>
        </authorList>
    </citation>
    <scope>NUCLEOTIDE SEQUENCE [LARGE SCALE GENOMIC DNA]</scope>
</reference>
<dbReference type="Proteomes" id="UP000176864">
    <property type="component" value="Unassembled WGS sequence"/>
</dbReference>
<name>A0A1F5NL83_9BACT</name>
<evidence type="ECO:0000256" key="4">
    <source>
        <dbReference type="ARBA" id="ARBA00022980"/>
    </source>
</evidence>
<accession>A0A1F5NL83</accession>
<evidence type="ECO:0000256" key="7">
    <source>
        <dbReference type="ARBA" id="ARBA00035519"/>
    </source>
</evidence>
<dbReference type="GO" id="GO:0006412">
    <property type="term" value="P:translation"/>
    <property type="evidence" value="ECO:0007669"/>
    <property type="project" value="InterPro"/>
</dbReference>
<evidence type="ECO:0000256" key="2">
    <source>
        <dbReference type="ARBA" id="ARBA00022730"/>
    </source>
</evidence>
<feature type="domain" description="S5 DRBM" evidence="10">
    <location>
        <begin position="18"/>
        <end position="81"/>
    </location>
</feature>
<dbReference type="InterPro" id="IPR013810">
    <property type="entry name" value="Ribosomal_uS5_N"/>
</dbReference>
<evidence type="ECO:0000256" key="6">
    <source>
        <dbReference type="ARBA" id="ARBA00035255"/>
    </source>
</evidence>
<comment type="caution">
    <text evidence="11">The sequence shown here is derived from an EMBL/GenBank/DDBJ whole genome shotgun (WGS) entry which is preliminary data.</text>
</comment>
<evidence type="ECO:0000256" key="8">
    <source>
        <dbReference type="PROSITE-ProRule" id="PRU00268"/>
    </source>
</evidence>
<dbReference type="SUPFAM" id="SSF54211">
    <property type="entry name" value="Ribosomal protein S5 domain 2-like"/>
    <property type="match status" value="1"/>
</dbReference>
<keyword evidence="3" id="KW-0694">RNA-binding</keyword>
<dbReference type="InterPro" id="IPR000851">
    <property type="entry name" value="Ribosomal_uS5"/>
</dbReference>
<dbReference type="AlphaFoldDB" id="A0A1F5NL83"/>
<dbReference type="InterPro" id="IPR014721">
    <property type="entry name" value="Ribsml_uS5_D2-typ_fold_subgr"/>
</dbReference>
<evidence type="ECO:0000313" key="11">
    <source>
        <dbReference type="EMBL" id="OGE78284.1"/>
    </source>
</evidence>
<dbReference type="Pfam" id="PF00333">
    <property type="entry name" value="Ribosomal_S5"/>
    <property type="match status" value="1"/>
</dbReference>
<dbReference type="Pfam" id="PF03719">
    <property type="entry name" value="Ribosomal_S5_C"/>
    <property type="match status" value="1"/>
</dbReference>
<evidence type="ECO:0000313" key="12">
    <source>
        <dbReference type="Proteomes" id="UP000176864"/>
    </source>
</evidence>
<evidence type="ECO:0000256" key="5">
    <source>
        <dbReference type="ARBA" id="ARBA00023274"/>
    </source>
</evidence>
<evidence type="ECO:0000259" key="10">
    <source>
        <dbReference type="PROSITE" id="PS50881"/>
    </source>
</evidence>
<dbReference type="GO" id="GO:0003735">
    <property type="term" value="F:structural constituent of ribosome"/>
    <property type="evidence" value="ECO:0007669"/>
    <property type="project" value="UniProtKB-UniRule"/>
</dbReference>
<dbReference type="InterPro" id="IPR005324">
    <property type="entry name" value="Ribosomal_uS5_C"/>
</dbReference>
<evidence type="ECO:0000256" key="3">
    <source>
        <dbReference type="ARBA" id="ARBA00022884"/>
    </source>
</evidence>
<comment type="similarity">
    <text evidence="1 9">Belongs to the universal ribosomal protein uS5 family.</text>
</comment>
<dbReference type="InterPro" id="IPR018192">
    <property type="entry name" value="Ribosomal_uS5_N_CS"/>
</dbReference>
<proteinExistence type="inferred from homology"/>
<gene>
    <name evidence="11" type="ORF">A2751_03995</name>
</gene>
<dbReference type="InterPro" id="IPR005712">
    <property type="entry name" value="Ribosomal_uS5_bac-type"/>
</dbReference>
<organism evidence="11 12">
    <name type="scientific">Candidatus Doudnabacteria bacterium RIFCSPHIGHO2_01_FULL_46_14</name>
    <dbReference type="NCBI Taxonomy" id="1817824"/>
    <lineage>
        <taxon>Bacteria</taxon>
        <taxon>Candidatus Doudnaibacteriota</taxon>
    </lineage>
</organism>
<dbReference type="GO" id="GO:0015935">
    <property type="term" value="C:small ribosomal subunit"/>
    <property type="evidence" value="ECO:0007669"/>
    <property type="project" value="InterPro"/>
</dbReference>
<evidence type="ECO:0000256" key="1">
    <source>
        <dbReference type="ARBA" id="ARBA00008945"/>
    </source>
</evidence>
<dbReference type="InterPro" id="IPR020568">
    <property type="entry name" value="Ribosomal_Su5_D2-typ_SF"/>
</dbReference>
<dbReference type="PANTHER" id="PTHR48277:SF1">
    <property type="entry name" value="MITOCHONDRIAL RIBOSOMAL PROTEIN S5"/>
    <property type="match status" value="1"/>
</dbReference>
<protein>
    <recommendedName>
        <fullName evidence="6">Small ribosomal subunit protein uS5</fullName>
    </recommendedName>
    <alternativeName>
        <fullName evidence="7">30S ribosomal protein S5</fullName>
    </alternativeName>
</protein>
<dbReference type="PROSITE" id="PS50881">
    <property type="entry name" value="S5_DSRBD"/>
    <property type="match status" value="1"/>
</dbReference>
<dbReference type="PROSITE" id="PS00585">
    <property type="entry name" value="RIBOSOMAL_S5"/>
    <property type="match status" value="1"/>
</dbReference>
<dbReference type="GO" id="GO:0005737">
    <property type="term" value="C:cytoplasm"/>
    <property type="evidence" value="ECO:0007669"/>
    <property type="project" value="UniProtKB-ARBA"/>
</dbReference>
<dbReference type="FunFam" id="3.30.230.10:FF:000002">
    <property type="entry name" value="30S ribosomal protein S5"/>
    <property type="match status" value="1"/>
</dbReference>
<dbReference type="EMBL" id="MFEK01000014">
    <property type="protein sequence ID" value="OGE78284.1"/>
    <property type="molecule type" value="Genomic_DNA"/>
</dbReference>
<keyword evidence="4 8" id="KW-0689">Ribosomal protein</keyword>